<comment type="caution">
    <text evidence="9">The sequence shown here is derived from an EMBL/GenBank/DDBJ whole genome shotgun (WGS) entry which is preliminary data.</text>
</comment>
<keyword evidence="7 8" id="KW-0472">Membrane</keyword>
<dbReference type="Proteomes" id="UP000433493">
    <property type="component" value="Unassembled WGS sequence"/>
</dbReference>
<accession>A0A7J5B8P9</accession>
<dbReference type="PANTHER" id="PTHR30472">
    <property type="entry name" value="FERRIC ENTEROBACTIN TRANSPORT SYSTEM PERMEASE PROTEIN"/>
    <property type="match status" value="1"/>
</dbReference>
<dbReference type="GO" id="GO:0022857">
    <property type="term" value="F:transmembrane transporter activity"/>
    <property type="evidence" value="ECO:0007669"/>
    <property type="project" value="InterPro"/>
</dbReference>
<feature type="transmembrane region" description="Helical" evidence="8">
    <location>
        <begin position="291"/>
        <end position="312"/>
    </location>
</feature>
<feature type="transmembrane region" description="Helical" evidence="8">
    <location>
        <begin position="76"/>
        <end position="97"/>
    </location>
</feature>
<gene>
    <name evidence="9" type="ORF">F8O05_11990</name>
</gene>
<evidence type="ECO:0000313" key="9">
    <source>
        <dbReference type="EMBL" id="KAB1641720.1"/>
    </source>
</evidence>
<dbReference type="PANTHER" id="PTHR30472:SF24">
    <property type="entry name" value="FERRIC ENTEROBACTIN TRANSPORT SYSTEM PERMEASE PROTEIN FEPG"/>
    <property type="match status" value="1"/>
</dbReference>
<protein>
    <submittedName>
        <fullName evidence="9">Iron chelate uptake ABC transporter family permease subunit</fullName>
    </submittedName>
</protein>
<proteinExistence type="inferred from homology"/>
<dbReference type="OrthoDB" id="4455417at2"/>
<evidence type="ECO:0000256" key="6">
    <source>
        <dbReference type="ARBA" id="ARBA00022989"/>
    </source>
</evidence>
<dbReference type="Pfam" id="PF01032">
    <property type="entry name" value="FecCD"/>
    <property type="match status" value="1"/>
</dbReference>
<keyword evidence="4" id="KW-1003">Cell membrane</keyword>
<evidence type="ECO:0000256" key="8">
    <source>
        <dbReference type="SAM" id="Phobius"/>
    </source>
</evidence>
<evidence type="ECO:0000256" key="5">
    <source>
        <dbReference type="ARBA" id="ARBA00022692"/>
    </source>
</evidence>
<organism evidence="9 10">
    <name type="scientific">Gulosibacter chungangensis</name>
    <dbReference type="NCBI Taxonomy" id="979746"/>
    <lineage>
        <taxon>Bacteria</taxon>
        <taxon>Bacillati</taxon>
        <taxon>Actinomycetota</taxon>
        <taxon>Actinomycetes</taxon>
        <taxon>Micrococcales</taxon>
        <taxon>Microbacteriaceae</taxon>
        <taxon>Gulosibacter</taxon>
    </lineage>
</organism>
<feature type="transmembrane region" description="Helical" evidence="8">
    <location>
        <begin position="251"/>
        <end position="279"/>
    </location>
</feature>
<dbReference type="InterPro" id="IPR000522">
    <property type="entry name" value="ABC_transptr_permease_BtuC"/>
</dbReference>
<comment type="similarity">
    <text evidence="2">Belongs to the binding-protein-dependent transport system permease family. FecCD subfamily.</text>
</comment>
<evidence type="ECO:0000313" key="10">
    <source>
        <dbReference type="Proteomes" id="UP000433493"/>
    </source>
</evidence>
<dbReference type="CDD" id="cd06550">
    <property type="entry name" value="TM_ABC_iron-siderophores_like"/>
    <property type="match status" value="1"/>
</dbReference>
<evidence type="ECO:0000256" key="2">
    <source>
        <dbReference type="ARBA" id="ARBA00007935"/>
    </source>
</evidence>
<reference evidence="9 10" key="1">
    <citation type="submission" date="2019-09" db="EMBL/GenBank/DDBJ databases">
        <title>Phylogeny of genus Pseudoclavibacter and closely related genus.</title>
        <authorList>
            <person name="Li Y."/>
        </authorList>
    </citation>
    <scope>NUCLEOTIDE SEQUENCE [LARGE SCALE GENOMIC DNA]</scope>
    <source>
        <strain evidence="9 10">KCTC 13959</strain>
    </source>
</reference>
<keyword evidence="3" id="KW-0813">Transport</keyword>
<evidence type="ECO:0000256" key="7">
    <source>
        <dbReference type="ARBA" id="ARBA00023136"/>
    </source>
</evidence>
<evidence type="ECO:0000256" key="1">
    <source>
        <dbReference type="ARBA" id="ARBA00004651"/>
    </source>
</evidence>
<keyword evidence="10" id="KW-1185">Reference proteome</keyword>
<sequence>MQAPSTLERLQAGRRARTARFLTVTIILGVIAIALWWTMVLVGDVIYSFGEVFAVMRGEQVAGASFSIGTLRIPRATAGLLAGLAFGAGGYLFQTILRNSLASPDVIGITSGASASAVFAILVLGLSGAAVSAISVICGLATALVIYLLSSGRGGLGSRLILIGIGVAAMFNAVISYLMLQGDAYDLPKALRWLSGSLNGISWDSIPMLAIAVVVFGGILLANASKLGPLELGEDAAVALGVPVNRTRLSLILAGVALVAFATATTGPIAFVAFLSGPIVTRLVRHTGRSLLVPSAFMGAILVLASDLIGQFAFTTNFPVGVITGVLGAPYLIYLLVRQNAQGAST</sequence>
<dbReference type="Gene3D" id="1.10.3470.10">
    <property type="entry name" value="ABC transporter involved in vitamin B12 uptake, BtuC"/>
    <property type="match status" value="1"/>
</dbReference>
<dbReference type="EMBL" id="WBKB01000008">
    <property type="protein sequence ID" value="KAB1641720.1"/>
    <property type="molecule type" value="Genomic_DNA"/>
</dbReference>
<dbReference type="GO" id="GO:0005886">
    <property type="term" value="C:plasma membrane"/>
    <property type="evidence" value="ECO:0007669"/>
    <property type="project" value="UniProtKB-SubCell"/>
</dbReference>
<feature type="transmembrane region" description="Helical" evidence="8">
    <location>
        <begin position="201"/>
        <end position="222"/>
    </location>
</feature>
<dbReference type="AlphaFoldDB" id="A0A7J5B8P9"/>
<feature type="transmembrane region" description="Helical" evidence="8">
    <location>
        <begin position="318"/>
        <end position="337"/>
    </location>
</feature>
<dbReference type="GO" id="GO:0033214">
    <property type="term" value="P:siderophore-iron import into cell"/>
    <property type="evidence" value="ECO:0007669"/>
    <property type="project" value="TreeGrafter"/>
</dbReference>
<keyword evidence="5 8" id="KW-0812">Transmembrane</keyword>
<name>A0A7J5B8P9_9MICO</name>
<evidence type="ECO:0000256" key="3">
    <source>
        <dbReference type="ARBA" id="ARBA00022448"/>
    </source>
</evidence>
<comment type="subcellular location">
    <subcellularLocation>
        <location evidence="1">Cell membrane</location>
        <topology evidence="1">Multi-pass membrane protein</topology>
    </subcellularLocation>
</comment>
<dbReference type="SUPFAM" id="SSF81345">
    <property type="entry name" value="ABC transporter involved in vitamin B12 uptake, BtuC"/>
    <property type="match status" value="1"/>
</dbReference>
<feature type="transmembrane region" description="Helical" evidence="8">
    <location>
        <begin position="21"/>
        <end position="39"/>
    </location>
</feature>
<feature type="transmembrane region" description="Helical" evidence="8">
    <location>
        <begin position="160"/>
        <end position="180"/>
    </location>
</feature>
<evidence type="ECO:0000256" key="4">
    <source>
        <dbReference type="ARBA" id="ARBA00022475"/>
    </source>
</evidence>
<keyword evidence="6 8" id="KW-1133">Transmembrane helix</keyword>
<dbReference type="InterPro" id="IPR037294">
    <property type="entry name" value="ABC_BtuC-like"/>
</dbReference>
<feature type="transmembrane region" description="Helical" evidence="8">
    <location>
        <begin position="118"/>
        <end position="148"/>
    </location>
</feature>